<dbReference type="InterPro" id="IPR017978">
    <property type="entry name" value="GPCR_3_C"/>
</dbReference>
<feature type="domain" description="G-protein coupled receptors family 3 profile" evidence="7">
    <location>
        <begin position="23"/>
        <end position="285"/>
    </location>
</feature>
<keyword evidence="5" id="KW-0325">Glycoprotein</keyword>
<evidence type="ECO:0000313" key="8">
    <source>
        <dbReference type="WBParaSite" id="maker-PairedContig_372-snap-gene-2.25-mRNA-1"/>
    </source>
</evidence>
<dbReference type="PANTHER" id="PTHR24060">
    <property type="entry name" value="METABOTROPIC GLUTAMATE RECEPTOR"/>
    <property type="match status" value="1"/>
</dbReference>
<comment type="subcellular location">
    <subcellularLocation>
        <location evidence="1">Membrane</location>
        <topology evidence="1">Multi-pass membrane protein</topology>
    </subcellularLocation>
</comment>
<dbReference type="PRINTS" id="PR00248">
    <property type="entry name" value="GPCRMGR"/>
</dbReference>
<dbReference type="Pfam" id="PF00003">
    <property type="entry name" value="7tm_3"/>
    <property type="match status" value="1"/>
</dbReference>
<dbReference type="PROSITE" id="PS50259">
    <property type="entry name" value="G_PROTEIN_RECEP_F3_4"/>
    <property type="match status" value="1"/>
</dbReference>
<dbReference type="InterPro" id="IPR000337">
    <property type="entry name" value="GPCR_3"/>
</dbReference>
<evidence type="ECO:0000256" key="1">
    <source>
        <dbReference type="ARBA" id="ARBA00004141"/>
    </source>
</evidence>
<feature type="transmembrane region" description="Helical" evidence="6">
    <location>
        <begin position="61"/>
        <end position="81"/>
    </location>
</feature>
<feature type="transmembrane region" description="Helical" evidence="6">
    <location>
        <begin position="93"/>
        <end position="110"/>
    </location>
</feature>
<dbReference type="AlphaFoldDB" id="A0A1I8EPG6"/>
<dbReference type="InterPro" id="IPR050726">
    <property type="entry name" value="mGluR"/>
</dbReference>
<keyword evidence="2 6" id="KW-0812">Transmembrane</keyword>
<evidence type="ECO:0000256" key="2">
    <source>
        <dbReference type="ARBA" id="ARBA00022692"/>
    </source>
</evidence>
<evidence type="ECO:0000259" key="7">
    <source>
        <dbReference type="PROSITE" id="PS50259"/>
    </source>
</evidence>
<evidence type="ECO:0000256" key="3">
    <source>
        <dbReference type="ARBA" id="ARBA00022989"/>
    </source>
</evidence>
<evidence type="ECO:0000256" key="6">
    <source>
        <dbReference type="SAM" id="Phobius"/>
    </source>
</evidence>
<evidence type="ECO:0000256" key="5">
    <source>
        <dbReference type="ARBA" id="ARBA00023180"/>
    </source>
</evidence>
<protein>
    <submittedName>
        <fullName evidence="8">G_PROTEIN_RECEP_F3_4 domain-containing protein</fullName>
    </submittedName>
</protein>
<feature type="transmembrane region" description="Helical" evidence="6">
    <location>
        <begin position="239"/>
        <end position="263"/>
    </location>
</feature>
<evidence type="ECO:0000256" key="4">
    <source>
        <dbReference type="ARBA" id="ARBA00023136"/>
    </source>
</evidence>
<feature type="transmembrane region" description="Helical" evidence="6">
    <location>
        <begin position="131"/>
        <end position="154"/>
    </location>
</feature>
<proteinExistence type="predicted"/>
<dbReference type="InterPro" id="IPR000162">
    <property type="entry name" value="GPCR_3_mtglu_rcpt"/>
</dbReference>
<keyword evidence="3 6" id="KW-1133">Transmembrane helix</keyword>
<dbReference type="STRING" id="6293.A0A1I8EPG6"/>
<feature type="transmembrane region" description="Helical" evidence="6">
    <location>
        <begin position="180"/>
        <end position="199"/>
    </location>
</feature>
<organism evidence="8">
    <name type="scientific">Wuchereria bancrofti</name>
    <dbReference type="NCBI Taxonomy" id="6293"/>
    <lineage>
        <taxon>Eukaryota</taxon>
        <taxon>Metazoa</taxon>
        <taxon>Ecdysozoa</taxon>
        <taxon>Nematoda</taxon>
        <taxon>Chromadorea</taxon>
        <taxon>Rhabditida</taxon>
        <taxon>Spirurina</taxon>
        <taxon>Spiruromorpha</taxon>
        <taxon>Filarioidea</taxon>
        <taxon>Onchocercidae</taxon>
        <taxon>Wuchereria</taxon>
    </lineage>
</organism>
<dbReference type="PRINTS" id="PR00593">
    <property type="entry name" value="MTABOTROPICR"/>
</dbReference>
<keyword evidence="4 6" id="KW-0472">Membrane</keyword>
<accession>A0A1I8EPG6</accession>
<dbReference type="GO" id="GO:0016020">
    <property type="term" value="C:membrane"/>
    <property type="evidence" value="ECO:0007669"/>
    <property type="project" value="UniProtKB-SubCell"/>
</dbReference>
<sequence length="335" mass="38432">MVFLVRHYALIASSTSKYPKHAYSIIPTLFAVIGICSTIAVIVIYSRNHDTPVVKASGRELSYIILIAMIMCYAMTFLLISRPTTFNCAIKRTGIGFAFSCLYAALLVKTNRIARIFSHCSVQRPMCISPVSQIFLTALLAGLQLFGSLIWLFIVPSGTKHYYPTRGQVVLKCNVPDHHFLYSLAYDAALIVLCTVYAIKTRKVPENFNETRFIGFTMYTTCVLWLSWIFFFFGTGSDFQIQTTSLCISISMSSNVALACIFLPKIWIILFEKHKNAHRQDGIFTKRQSEYCFQESYDNEHIRERSTYTIYYLVIRATEEKFTQKLLLQHFIFRS</sequence>
<name>A0A1I8EPG6_WUCBA</name>
<feature type="transmembrane region" description="Helical" evidence="6">
    <location>
        <begin position="22"/>
        <end position="45"/>
    </location>
</feature>
<feature type="transmembrane region" description="Helical" evidence="6">
    <location>
        <begin position="211"/>
        <end position="233"/>
    </location>
</feature>
<dbReference type="WBParaSite" id="maker-PairedContig_372-snap-gene-2.25-mRNA-1">
    <property type="protein sequence ID" value="maker-PairedContig_372-snap-gene-2.25-mRNA-1"/>
    <property type="gene ID" value="maker-PairedContig_372-snap-gene-2.25"/>
</dbReference>
<dbReference type="GO" id="GO:0004930">
    <property type="term" value="F:G protein-coupled receptor activity"/>
    <property type="evidence" value="ECO:0007669"/>
    <property type="project" value="InterPro"/>
</dbReference>
<reference evidence="8" key="1">
    <citation type="submission" date="2016-11" db="UniProtKB">
        <authorList>
            <consortium name="WormBaseParasite"/>
        </authorList>
    </citation>
    <scope>IDENTIFICATION</scope>
    <source>
        <strain evidence="8">pt0022</strain>
    </source>
</reference>